<accession>W6UJQ8</accession>
<evidence type="ECO:0000259" key="1">
    <source>
        <dbReference type="PROSITE" id="PS50011"/>
    </source>
</evidence>
<dbReference type="EMBL" id="APAU02000021">
    <property type="protein sequence ID" value="EUB61283.1"/>
    <property type="molecule type" value="Genomic_DNA"/>
</dbReference>
<reference evidence="2 3" key="1">
    <citation type="journal article" date="2013" name="Nat. Genet.">
        <title>The genome of the hydatid tapeworm Echinococcus granulosus.</title>
        <authorList>
            <person name="Zheng H."/>
            <person name="Zhang W."/>
            <person name="Zhang L."/>
            <person name="Zhang Z."/>
            <person name="Li J."/>
            <person name="Lu G."/>
            <person name="Zhu Y."/>
            <person name="Wang Y."/>
            <person name="Huang Y."/>
            <person name="Liu J."/>
            <person name="Kang H."/>
            <person name="Chen J."/>
            <person name="Wang L."/>
            <person name="Chen A."/>
            <person name="Yu S."/>
            <person name="Gao Z."/>
            <person name="Jin L."/>
            <person name="Gu W."/>
            <person name="Wang Z."/>
            <person name="Zhao L."/>
            <person name="Shi B."/>
            <person name="Wen H."/>
            <person name="Lin R."/>
            <person name="Jones M.K."/>
            <person name="Brejova B."/>
            <person name="Vinar T."/>
            <person name="Zhao G."/>
            <person name="McManus D.P."/>
            <person name="Chen Z."/>
            <person name="Zhou Y."/>
            <person name="Wang S."/>
        </authorList>
    </citation>
    <scope>NUCLEOTIDE SEQUENCE [LARGE SCALE GENOMIC DNA]</scope>
</reference>
<dbReference type="SUPFAM" id="SSF56112">
    <property type="entry name" value="Protein kinase-like (PK-like)"/>
    <property type="match status" value="1"/>
</dbReference>
<gene>
    <name evidence="2" type="ORF">EGR_03769</name>
</gene>
<dbReference type="OrthoDB" id="10529407at2759"/>
<dbReference type="AlphaFoldDB" id="W6UJQ8"/>
<dbReference type="Proteomes" id="UP000019149">
    <property type="component" value="Unassembled WGS sequence"/>
</dbReference>
<dbReference type="STRING" id="6210.W6UJQ8"/>
<keyword evidence="3" id="KW-1185">Reference proteome</keyword>
<proteinExistence type="predicted"/>
<name>W6UJQ8_ECHGR</name>
<dbReference type="GeneID" id="36339484"/>
<evidence type="ECO:0000313" key="3">
    <source>
        <dbReference type="Proteomes" id="UP000019149"/>
    </source>
</evidence>
<dbReference type="PROSITE" id="PS50011">
    <property type="entry name" value="PROTEIN_KINASE_DOM"/>
    <property type="match status" value="1"/>
</dbReference>
<dbReference type="InterPro" id="IPR000719">
    <property type="entry name" value="Prot_kinase_dom"/>
</dbReference>
<dbReference type="KEGG" id="egl:EGR_03769"/>
<dbReference type="CTD" id="36339484"/>
<dbReference type="Gene3D" id="1.10.510.10">
    <property type="entry name" value="Transferase(Phosphotransferase) domain 1"/>
    <property type="match status" value="1"/>
</dbReference>
<dbReference type="RefSeq" id="XP_024352479.1">
    <property type="nucleotide sequence ID" value="XM_024493018.1"/>
</dbReference>
<dbReference type="GO" id="GO:0005524">
    <property type="term" value="F:ATP binding"/>
    <property type="evidence" value="ECO:0007669"/>
    <property type="project" value="InterPro"/>
</dbReference>
<protein>
    <recommendedName>
        <fullName evidence="1">Protein kinase domain-containing protein</fullName>
    </recommendedName>
</protein>
<dbReference type="GO" id="GO:0004672">
    <property type="term" value="F:protein kinase activity"/>
    <property type="evidence" value="ECO:0007669"/>
    <property type="project" value="InterPro"/>
</dbReference>
<feature type="domain" description="Protein kinase" evidence="1">
    <location>
        <begin position="1"/>
        <end position="191"/>
    </location>
</feature>
<dbReference type="InterPro" id="IPR011009">
    <property type="entry name" value="Kinase-like_dom_sf"/>
</dbReference>
<evidence type="ECO:0000313" key="2">
    <source>
        <dbReference type="EMBL" id="EUB61283.1"/>
    </source>
</evidence>
<comment type="caution">
    <text evidence="2">The sequence shown here is derived from an EMBL/GenBank/DDBJ whole genome shotgun (WGS) entry which is preliminary data.</text>
</comment>
<sequence length="288" mass="32626">MYCVPYLANGSDCLRSLDVPTIRGSLKPSNILFLDGCTTLEMSDMGKSKVFESNMREMQLSNQRPLFSTAPEERYDEICTRWSRKVDIYSVVVTAWEKLTRKLDEEVHSYLPFQKSRGQRPSASHLIRPLNSFMRNVCTKSTSQLYIAFENAELSSISPNARDFSVSERECWKARGDVVARVKQMSRHRYVGVAGLWRDMGNVSVLDVNGQLRGILRADFAHDEIEESNQFCGLVEGDATYIDVFRRCQEDCIGFSTLAGGGDTLQEVKDGFDYCKKSSIKNCGLSHF</sequence>
<organism evidence="2 3">
    <name type="scientific">Echinococcus granulosus</name>
    <name type="common">Hydatid tapeworm</name>
    <dbReference type="NCBI Taxonomy" id="6210"/>
    <lineage>
        <taxon>Eukaryota</taxon>
        <taxon>Metazoa</taxon>
        <taxon>Spiralia</taxon>
        <taxon>Lophotrochozoa</taxon>
        <taxon>Platyhelminthes</taxon>
        <taxon>Cestoda</taxon>
        <taxon>Eucestoda</taxon>
        <taxon>Cyclophyllidea</taxon>
        <taxon>Taeniidae</taxon>
        <taxon>Echinococcus</taxon>
        <taxon>Echinococcus granulosus group</taxon>
    </lineage>
</organism>